<dbReference type="OrthoDB" id="5372507at2759"/>
<dbReference type="Proteomes" id="UP000230002">
    <property type="component" value="Unassembled WGS sequence"/>
</dbReference>
<dbReference type="AlphaFoldDB" id="A0A2G8SAZ8"/>
<keyword evidence="6" id="KW-0498">Mitosis</keyword>
<dbReference type="GO" id="GO:0051301">
    <property type="term" value="P:cell division"/>
    <property type="evidence" value="ECO:0007669"/>
    <property type="project" value="UniProtKB-KW"/>
</dbReference>
<comment type="similarity">
    <text evidence="2">Belongs to the HAUS1 family.</text>
</comment>
<evidence type="ECO:0000313" key="12">
    <source>
        <dbReference type="Proteomes" id="UP000230002"/>
    </source>
</evidence>
<comment type="caution">
    <text evidence="11">The sequence shown here is derived from an EMBL/GenBank/DDBJ whole genome shotgun (WGS) entry which is preliminary data.</text>
</comment>
<evidence type="ECO:0000256" key="4">
    <source>
        <dbReference type="ARBA" id="ARBA00022618"/>
    </source>
</evidence>
<evidence type="ECO:0000313" key="11">
    <source>
        <dbReference type="EMBL" id="PIL30778.1"/>
    </source>
</evidence>
<evidence type="ECO:0000256" key="7">
    <source>
        <dbReference type="ARBA" id="ARBA00023054"/>
    </source>
</evidence>
<evidence type="ECO:0000256" key="10">
    <source>
        <dbReference type="SAM" id="Coils"/>
    </source>
</evidence>
<proteinExistence type="inferred from homology"/>
<evidence type="ECO:0000256" key="3">
    <source>
        <dbReference type="ARBA" id="ARBA00022490"/>
    </source>
</evidence>
<keyword evidence="8" id="KW-0206">Cytoskeleton</keyword>
<keyword evidence="4" id="KW-0132">Cell division</keyword>
<comment type="subcellular location">
    <subcellularLocation>
        <location evidence="1">Cytoplasm</location>
        <location evidence="1">Cytoskeleton</location>
        <location evidence="1">Spindle</location>
    </subcellularLocation>
</comment>
<keyword evidence="12" id="KW-1185">Reference proteome</keyword>
<evidence type="ECO:0000256" key="9">
    <source>
        <dbReference type="ARBA" id="ARBA00023306"/>
    </source>
</evidence>
<dbReference type="PANTHER" id="PTHR31570:SF1">
    <property type="entry name" value="HAUS AUGMIN-LIKE COMPLEX SUBUNIT 1"/>
    <property type="match status" value="1"/>
</dbReference>
<evidence type="ECO:0000256" key="2">
    <source>
        <dbReference type="ARBA" id="ARBA00005479"/>
    </source>
</evidence>
<dbReference type="Pfam" id="PF25762">
    <property type="entry name" value="HAUS1"/>
    <property type="match status" value="1"/>
</dbReference>
<dbReference type="EMBL" id="AYKW01000013">
    <property type="protein sequence ID" value="PIL30778.1"/>
    <property type="molecule type" value="Genomic_DNA"/>
</dbReference>
<dbReference type="GO" id="GO:0051225">
    <property type="term" value="P:spindle assembly"/>
    <property type="evidence" value="ECO:0007669"/>
    <property type="project" value="InterPro"/>
</dbReference>
<name>A0A2G8SAZ8_9APHY</name>
<gene>
    <name evidence="11" type="ORF">GSI_06946</name>
</gene>
<reference evidence="11 12" key="1">
    <citation type="journal article" date="2015" name="Sci. Rep.">
        <title>Chromosome-level genome map provides insights into diverse defense mechanisms in the medicinal fungus Ganoderma sinense.</title>
        <authorList>
            <person name="Zhu Y."/>
            <person name="Xu J."/>
            <person name="Sun C."/>
            <person name="Zhou S."/>
            <person name="Xu H."/>
            <person name="Nelson D.R."/>
            <person name="Qian J."/>
            <person name="Song J."/>
            <person name="Luo H."/>
            <person name="Xiang L."/>
            <person name="Li Y."/>
            <person name="Xu Z."/>
            <person name="Ji A."/>
            <person name="Wang L."/>
            <person name="Lu S."/>
            <person name="Hayward A."/>
            <person name="Sun W."/>
            <person name="Li X."/>
            <person name="Schwartz D.C."/>
            <person name="Wang Y."/>
            <person name="Chen S."/>
        </authorList>
    </citation>
    <scope>NUCLEOTIDE SEQUENCE [LARGE SCALE GENOMIC DNA]</scope>
    <source>
        <strain evidence="11 12">ZZ0214-1</strain>
    </source>
</reference>
<protein>
    <submittedName>
        <fullName evidence="11">Uncharacterized protein</fullName>
    </submittedName>
</protein>
<evidence type="ECO:0000256" key="1">
    <source>
        <dbReference type="ARBA" id="ARBA00004186"/>
    </source>
</evidence>
<sequence length="231" mass="26350">MSLMEQYYDVKGWLLYYEDDFVNVSDELLAQPHSYLQGITLPTEVERHVDALTDIAETLGIDDLSFSSYASAIDSLEDDELSVARSLLRTRHAEEDLNYQLLCASHEKELLDKWTQSLQAPSDPKETVPALERKKAALAAKAKEYQRELDDLMADMPEAPSLSITELSAFRKEVKKQEQVLKEKRAKVEAFQGLPPNIELARHSLQEARDKQMELIQLRERLLGKMVDGVN</sequence>
<evidence type="ECO:0000256" key="8">
    <source>
        <dbReference type="ARBA" id="ARBA00023212"/>
    </source>
</evidence>
<keyword evidence="7 10" id="KW-0175">Coiled coil</keyword>
<dbReference type="PANTHER" id="PTHR31570">
    <property type="entry name" value="HAUS AUGMIN-LIKE COMPLEX SUBUNIT 1"/>
    <property type="match status" value="1"/>
</dbReference>
<keyword evidence="9" id="KW-0131">Cell cycle</keyword>
<evidence type="ECO:0000256" key="6">
    <source>
        <dbReference type="ARBA" id="ARBA00022776"/>
    </source>
</evidence>
<dbReference type="GO" id="GO:0005819">
    <property type="term" value="C:spindle"/>
    <property type="evidence" value="ECO:0007669"/>
    <property type="project" value="UniProtKB-SubCell"/>
</dbReference>
<evidence type="ECO:0000256" key="5">
    <source>
        <dbReference type="ARBA" id="ARBA00022701"/>
    </source>
</evidence>
<dbReference type="GO" id="GO:0005874">
    <property type="term" value="C:microtubule"/>
    <property type="evidence" value="ECO:0007669"/>
    <property type="project" value="UniProtKB-KW"/>
</dbReference>
<accession>A0A2G8SAZ8</accession>
<dbReference type="GO" id="GO:0005829">
    <property type="term" value="C:cytosol"/>
    <property type="evidence" value="ECO:0007669"/>
    <property type="project" value="TreeGrafter"/>
</dbReference>
<feature type="coiled-coil region" evidence="10">
    <location>
        <begin position="128"/>
        <end position="187"/>
    </location>
</feature>
<keyword evidence="3" id="KW-0963">Cytoplasm</keyword>
<organism evidence="11 12">
    <name type="scientific">Ganoderma sinense ZZ0214-1</name>
    <dbReference type="NCBI Taxonomy" id="1077348"/>
    <lineage>
        <taxon>Eukaryota</taxon>
        <taxon>Fungi</taxon>
        <taxon>Dikarya</taxon>
        <taxon>Basidiomycota</taxon>
        <taxon>Agaricomycotina</taxon>
        <taxon>Agaricomycetes</taxon>
        <taxon>Polyporales</taxon>
        <taxon>Polyporaceae</taxon>
        <taxon>Ganoderma</taxon>
    </lineage>
</organism>
<dbReference type="InterPro" id="IPR026243">
    <property type="entry name" value="HAUS1"/>
</dbReference>
<dbReference type="GO" id="GO:0070652">
    <property type="term" value="C:HAUS complex"/>
    <property type="evidence" value="ECO:0007669"/>
    <property type="project" value="InterPro"/>
</dbReference>
<keyword evidence="5" id="KW-0493">Microtubule</keyword>